<comment type="caution">
    <text evidence="3">The sequence shown here is derived from an EMBL/GenBank/DDBJ whole genome shotgun (WGS) entry which is preliminary data.</text>
</comment>
<sequence length="110" mass="12685">MRRHWIAAPLLALGLIGASAGIAEARDGCGPGFHRGFYGYCRPNRWAPRFYGGYAYGPRFHGYRRFGWGGPRWHRWGGWGGPRRFGWHGGWHHAGWHGGWHRGGGWHHRW</sequence>
<feature type="chain" id="PRO_5030904523" description="Sulfur globule protein" evidence="1">
    <location>
        <begin position="26"/>
        <end position="110"/>
    </location>
</feature>
<reference evidence="2" key="4">
    <citation type="submission" date="2023-01" db="EMBL/GenBank/DDBJ databases">
        <title>Draft genome sequence of Methylobacterium brachythecii strain NBRC 107710.</title>
        <authorList>
            <person name="Sun Q."/>
            <person name="Mori K."/>
        </authorList>
    </citation>
    <scope>NUCLEOTIDE SEQUENCE</scope>
    <source>
        <strain evidence="2">NBRC 107710</strain>
    </source>
</reference>
<evidence type="ECO:0000313" key="5">
    <source>
        <dbReference type="Proteomes" id="UP001156881"/>
    </source>
</evidence>
<name>A0A7W6AKX5_9HYPH</name>
<dbReference type="NCBIfam" id="NF047412">
    <property type="entry name" value="sig_GCG_CRPN_rpt"/>
    <property type="match status" value="1"/>
</dbReference>
<evidence type="ECO:0000313" key="2">
    <source>
        <dbReference type="EMBL" id="GLS42516.1"/>
    </source>
</evidence>
<evidence type="ECO:0000313" key="4">
    <source>
        <dbReference type="Proteomes" id="UP000517759"/>
    </source>
</evidence>
<proteinExistence type="predicted"/>
<reference evidence="3 4" key="3">
    <citation type="submission" date="2020-08" db="EMBL/GenBank/DDBJ databases">
        <title>Genomic Encyclopedia of Type Strains, Phase IV (KMG-IV): sequencing the most valuable type-strain genomes for metagenomic binning, comparative biology and taxonomic classification.</title>
        <authorList>
            <person name="Goeker M."/>
        </authorList>
    </citation>
    <scope>NUCLEOTIDE SEQUENCE [LARGE SCALE GENOMIC DNA]</scope>
    <source>
        <strain evidence="3 4">DSM 24105</strain>
    </source>
</reference>
<dbReference type="AlphaFoldDB" id="A0A7W6AKX5"/>
<accession>A0A7W6AKX5</accession>
<gene>
    <name evidence="2" type="ORF">GCM10007884_05010</name>
    <name evidence="3" type="ORF">GGR33_002166</name>
</gene>
<dbReference type="EMBL" id="BSPG01000001">
    <property type="protein sequence ID" value="GLS42516.1"/>
    <property type="molecule type" value="Genomic_DNA"/>
</dbReference>
<dbReference type="InterPro" id="IPR058110">
    <property type="entry name" value="GCG_CRPN_dom"/>
</dbReference>
<keyword evidence="1" id="KW-0732">Signal</keyword>
<reference evidence="5" key="2">
    <citation type="journal article" date="2019" name="Int. J. Syst. Evol. Microbiol.">
        <title>The Global Catalogue of Microorganisms (GCM) 10K type strain sequencing project: providing services to taxonomists for standard genome sequencing and annotation.</title>
        <authorList>
            <consortium name="The Broad Institute Genomics Platform"/>
            <consortium name="The Broad Institute Genome Sequencing Center for Infectious Disease"/>
            <person name="Wu L."/>
            <person name="Ma J."/>
        </authorList>
    </citation>
    <scope>NUCLEOTIDE SEQUENCE [LARGE SCALE GENOMIC DNA]</scope>
    <source>
        <strain evidence="5">NBRC 107710</strain>
    </source>
</reference>
<keyword evidence="5" id="KW-1185">Reference proteome</keyword>
<dbReference type="RefSeq" id="WP_183504777.1">
    <property type="nucleotide sequence ID" value="NZ_BSPG01000001.1"/>
</dbReference>
<dbReference type="EMBL" id="JACIDN010000003">
    <property type="protein sequence ID" value="MBB3902671.1"/>
    <property type="molecule type" value="Genomic_DNA"/>
</dbReference>
<reference evidence="2" key="1">
    <citation type="journal article" date="2014" name="Int. J. Syst. Evol. Microbiol.">
        <title>Complete genome of a new Firmicutes species belonging to the dominant human colonic microbiota ('Ruminococcus bicirculans') reveals two chromosomes and a selective capacity to utilize plant glucans.</title>
        <authorList>
            <consortium name="NISC Comparative Sequencing Program"/>
            <person name="Wegmann U."/>
            <person name="Louis P."/>
            <person name="Goesmann A."/>
            <person name="Henrissat B."/>
            <person name="Duncan S.H."/>
            <person name="Flint H.J."/>
        </authorList>
    </citation>
    <scope>NUCLEOTIDE SEQUENCE</scope>
    <source>
        <strain evidence="2">NBRC 107710</strain>
    </source>
</reference>
<organism evidence="3 4">
    <name type="scientific">Methylobacterium brachythecii</name>
    <dbReference type="NCBI Taxonomy" id="1176177"/>
    <lineage>
        <taxon>Bacteria</taxon>
        <taxon>Pseudomonadati</taxon>
        <taxon>Pseudomonadota</taxon>
        <taxon>Alphaproteobacteria</taxon>
        <taxon>Hyphomicrobiales</taxon>
        <taxon>Methylobacteriaceae</taxon>
        <taxon>Methylobacterium</taxon>
    </lineage>
</organism>
<evidence type="ECO:0000256" key="1">
    <source>
        <dbReference type="SAM" id="SignalP"/>
    </source>
</evidence>
<protein>
    <recommendedName>
        <fullName evidence="6">Sulfur globule protein</fullName>
    </recommendedName>
</protein>
<dbReference type="Proteomes" id="UP001156881">
    <property type="component" value="Unassembled WGS sequence"/>
</dbReference>
<feature type="signal peptide" evidence="1">
    <location>
        <begin position="1"/>
        <end position="25"/>
    </location>
</feature>
<evidence type="ECO:0008006" key="6">
    <source>
        <dbReference type="Google" id="ProtNLM"/>
    </source>
</evidence>
<evidence type="ECO:0000313" key="3">
    <source>
        <dbReference type="EMBL" id="MBB3902671.1"/>
    </source>
</evidence>
<dbReference type="Proteomes" id="UP000517759">
    <property type="component" value="Unassembled WGS sequence"/>
</dbReference>